<evidence type="ECO:0008006" key="3">
    <source>
        <dbReference type="Google" id="ProtNLM"/>
    </source>
</evidence>
<reference evidence="2" key="1">
    <citation type="journal article" date="2019" name="Int. J. Syst. Evol. Microbiol.">
        <title>The Global Catalogue of Microorganisms (GCM) 10K type strain sequencing project: providing services to taxonomists for standard genome sequencing and annotation.</title>
        <authorList>
            <consortium name="The Broad Institute Genomics Platform"/>
            <consortium name="The Broad Institute Genome Sequencing Center for Infectious Disease"/>
            <person name="Wu L."/>
            <person name="Ma J."/>
        </authorList>
    </citation>
    <scope>NUCLEOTIDE SEQUENCE [LARGE SCALE GENOMIC DNA]</scope>
    <source>
        <strain evidence="2">JCM 16578</strain>
    </source>
</reference>
<proteinExistence type="predicted"/>
<protein>
    <recommendedName>
        <fullName evidence="3">Transposase</fullName>
    </recommendedName>
</protein>
<evidence type="ECO:0000313" key="1">
    <source>
        <dbReference type="EMBL" id="GAA3885063.1"/>
    </source>
</evidence>
<name>A0ABP7KT72_9ACTN</name>
<evidence type="ECO:0000313" key="2">
    <source>
        <dbReference type="Proteomes" id="UP001501563"/>
    </source>
</evidence>
<dbReference type="EMBL" id="BAAAZA010000020">
    <property type="protein sequence ID" value="GAA3885063.1"/>
    <property type="molecule type" value="Genomic_DNA"/>
</dbReference>
<keyword evidence="2" id="KW-1185">Reference proteome</keyword>
<dbReference type="Proteomes" id="UP001501563">
    <property type="component" value="Unassembled WGS sequence"/>
</dbReference>
<sequence length="122" mass="14023">MPAVARPHEITTRAEKFRADILTEKIPERAWQMSAGAGAKGQHVYDWAHIALSEPRPSHRHLLIRRNRTTGQFAYYRCYSPRPVPLATLIDVAGSRWRLEETFQSGRGLAELDEHQVLRYTS</sequence>
<organism evidence="1 2">
    <name type="scientific">Streptomyces lannensis</name>
    <dbReference type="NCBI Taxonomy" id="766498"/>
    <lineage>
        <taxon>Bacteria</taxon>
        <taxon>Bacillati</taxon>
        <taxon>Actinomycetota</taxon>
        <taxon>Actinomycetes</taxon>
        <taxon>Kitasatosporales</taxon>
        <taxon>Streptomycetaceae</taxon>
        <taxon>Streptomyces</taxon>
    </lineage>
</organism>
<comment type="caution">
    <text evidence="1">The sequence shown here is derived from an EMBL/GenBank/DDBJ whole genome shotgun (WGS) entry which is preliminary data.</text>
</comment>
<accession>A0ABP7KT72</accession>
<gene>
    <name evidence="1" type="ORF">GCM10022207_60500</name>
</gene>